<dbReference type="OrthoDB" id="9771846at2"/>
<dbReference type="Proteomes" id="UP000316252">
    <property type="component" value="Unassembled WGS sequence"/>
</dbReference>
<keyword evidence="2 3" id="KW-0808">Transferase</keyword>
<organism evidence="3 4">
    <name type="scientific">Schumannella soli</name>
    <dbReference type="NCBI Taxonomy" id="2590779"/>
    <lineage>
        <taxon>Bacteria</taxon>
        <taxon>Bacillati</taxon>
        <taxon>Actinomycetota</taxon>
        <taxon>Actinomycetes</taxon>
        <taxon>Micrococcales</taxon>
        <taxon>Microbacteriaceae</taxon>
        <taxon>Schumannella</taxon>
    </lineage>
</organism>
<gene>
    <name evidence="3" type="ORF">FJ657_11610</name>
</gene>
<evidence type="ECO:0000313" key="3">
    <source>
        <dbReference type="EMBL" id="TPW76411.1"/>
    </source>
</evidence>
<protein>
    <submittedName>
        <fullName evidence="3">WecB/TagA/CpsF family glycosyltransferase</fullName>
    </submittedName>
</protein>
<sequence>MTMRLRPRRARVVGAPVDAVTEIELLDTIDDWIRDGGTHVAVGVNANVCNLAWRDGSFRRRLDDAELCYADGQSVVGAARLLGHPVPARLATTDIVHPVAARAAANGVRVFLFGGRPGVADRAAERLRRENPGLVTAQHDGYLGADDLPRLLARIDDFAPGILLVGLGDPAQQHWIAEHRDRLAVPAVLSCGGLFDWLAGEHRRAPAWMIRAGLEWLWRLVIEPRRLARRYLIGNPAFVLRLGRQLLRAGRRGRGEPAVGGGS</sequence>
<dbReference type="CDD" id="cd06533">
    <property type="entry name" value="Glyco_transf_WecG_TagA"/>
    <property type="match status" value="1"/>
</dbReference>
<evidence type="ECO:0000256" key="1">
    <source>
        <dbReference type="ARBA" id="ARBA00022676"/>
    </source>
</evidence>
<comment type="caution">
    <text evidence="3">The sequence shown here is derived from an EMBL/GenBank/DDBJ whole genome shotgun (WGS) entry which is preliminary data.</text>
</comment>
<proteinExistence type="predicted"/>
<keyword evidence="4" id="KW-1185">Reference proteome</keyword>
<keyword evidence="1" id="KW-0328">Glycosyltransferase</keyword>
<dbReference type="PANTHER" id="PTHR34136:SF1">
    <property type="entry name" value="UDP-N-ACETYL-D-MANNOSAMINURONIC ACID TRANSFERASE"/>
    <property type="match status" value="1"/>
</dbReference>
<dbReference type="GO" id="GO:0016758">
    <property type="term" value="F:hexosyltransferase activity"/>
    <property type="evidence" value="ECO:0007669"/>
    <property type="project" value="TreeGrafter"/>
</dbReference>
<dbReference type="AlphaFoldDB" id="A0A506XUM2"/>
<accession>A0A506XUM2</accession>
<dbReference type="EMBL" id="VHQG01000002">
    <property type="protein sequence ID" value="TPW76411.1"/>
    <property type="molecule type" value="Genomic_DNA"/>
</dbReference>
<dbReference type="NCBIfam" id="TIGR00696">
    <property type="entry name" value="wecG_tagA_cpsF"/>
    <property type="match status" value="1"/>
</dbReference>
<name>A0A506XUM2_9MICO</name>
<evidence type="ECO:0000256" key="2">
    <source>
        <dbReference type="ARBA" id="ARBA00022679"/>
    </source>
</evidence>
<evidence type="ECO:0000313" key="4">
    <source>
        <dbReference type="Proteomes" id="UP000316252"/>
    </source>
</evidence>
<dbReference type="Pfam" id="PF03808">
    <property type="entry name" value="Glyco_tran_WecG"/>
    <property type="match status" value="1"/>
</dbReference>
<dbReference type="PANTHER" id="PTHR34136">
    <property type="match status" value="1"/>
</dbReference>
<reference evidence="3 4" key="1">
    <citation type="submission" date="2019-06" db="EMBL/GenBank/DDBJ databases">
        <authorList>
            <person name="Li F."/>
        </authorList>
    </citation>
    <scope>NUCLEOTIDE SEQUENCE [LARGE SCALE GENOMIC DNA]</scope>
    <source>
        <strain evidence="3 4">10F1D-1</strain>
    </source>
</reference>
<dbReference type="InterPro" id="IPR004629">
    <property type="entry name" value="WecG_TagA_CpsF"/>
</dbReference>